<organism evidence="1 2">
    <name type="scientific">Cochliobolus heterostrophus (strain C5 / ATCC 48332 / race O)</name>
    <name type="common">Southern corn leaf blight fungus</name>
    <name type="synonym">Bipolaris maydis</name>
    <dbReference type="NCBI Taxonomy" id="701091"/>
    <lineage>
        <taxon>Eukaryota</taxon>
        <taxon>Fungi</taxon>
        <taxon>Dikarya</taxon>
        <taxon>Ascomycota</taxon>
        <taxon>Pezizomycotina</taxon>
        <taxon>Dothideomycetes</taxon>
        <taxon>Pleosporomycetidae</taxon>
        <taxon>Pleosporales</taxon>
        <taxon>Pleosporineae</taxon>
        <taxon>Pleosporaceae</taxon>
        <taxon>Bipolaris</taxon>
    </lineage>
</organism>
<name>M2VC62_COCH5</name>
<accession>M2VC62</accession>
<gene>
    <name evidence="1" type="ORF">COCHEDRAFT_1209138</name>
</gene>
<protein>
    <submittedName>
        <fullName evidence="1">Uncharacterized protein</fullName>
    </submittedName>
</protein>
<reference evidence="2" key="2">
    <citation type="journal article" date="2013" name="PLoS Genet.">
        <title>Comparative genome structure, secondary metabolite, and effector coding capacity across Cochliobolus pathogens.</title>
        <authorList>
            <person name="Condon B.J."/>
            <person name="Leng Y."/>
            <person name="Wu D."/>
            <person name="Bushley K.E."/>
            <person name="Ohm R.A."/>
            <person name="Otillar R."/>
            <person name="Martin J."/>
            <person name="Schackwitz W."/>
            <person name="Grimwood J."/>
            <person name="MohdZainudin N."/>
            <person name="Xue C."/>
            <person name="Wang R."/>
            <person name="Manning V.A."/>
            <person name="Dhillon B."/>
            <person name="Tu Z.J."/>
            <person name="Steffenson B.J."/>
            <person name="Salamov A."/>
            <person name="Sun H."/>
            <person name="Lowry S."/>
            <person name="LaButti K."/>
            <person name="Han J."/>
            <person name="Copeland A."/>
            <person name="Lindquist E."/>
            <person name="Barry K."/>
            <person name="Schmutz J."/>
            <person name="Baker S.E."/>
            <person name="Ciuffetti L.M."/>
            <person name="Grigoriev I.V."/>
            <person name="Zhong S."/>
            <person name="Turgeon B.G."/>
        </authorList>
    </citation>
    <scope>NUCLEOTIDE SEQUENCE [LARGE SCALE GENOMIC DNA]</scope>
    <source>
        <strain evidence="2">C5 / ATCC 48332 / race O</strain>
    </source>
</reference>
<evidence type="ECO:0000313" key="2">
    <source>
        <dbReference type="Proteomes" id="UP000016936"/>
    </source>
</evidence>
<dbReference type="AlphaFoldDB" id="M2VC62"/>
<reference evidence="1 2" key="1">
    <citation type="journal article" date="2012" name="PLoS Pathog.">
        <title>Diverse lifestyles and strategies of plant pathogenesis encoded in the genomes of eighteen Dothideomycetes fungi.</title>
        <authorList>
            <person name="Ohm R.A."/>
            <person name="Feau N."/>
            <person name="Henrissat B."/>
            <person name="Schoch C.L."/>
            <person name="Horwitz B.A."/>
            <person name="Barry K.W."/>
            <person name="Condon B.J."/>
            <person name="Copeland A.C."/>
            <person name="Dhillon B."/>
            <person name="Glaser F."/>
            <person name="Hesse C.N."/>
            <person name="Kosti I."/>
            <person name="LaButti K."/>
            <person name="Lindquist E.A."/>
            <person name="Lucas S."/>
            <person name="Salamov A.A."/>
            <person name="Bradshaw R.E."/>
            <person name="Ciuffetti L."/>
            <person name="Hamelin R.C."/>
            <person name="Kema G.H.J."/>
            <person name="Lawrence C."/>
            <person name="Scott J.A."/>
            <person name="Spatafora J.W."/>
            <person name="Turgeon B.G."/>
            <person name="de Wit P.J.G.M."/>
            <person name="Zhong S."/>
            <person name="Goodwin S.B."/>
            <person name="Grigoriev I.V."/>
        </authorList>
    </citation>
    <scope>NUCLEOTIDE SEQUENCE [LARGE SCALE GENOMIC DNA]</scope>
    <source>
        <strain evidence="2">C5 / ATCC 48332 / race O</strain>
    </source>
</reference>
<dbReference type="HOGENOM" id="CLU_1189816_0_0_1"/>
<proteinExistence type="predicted"/>
<evidence type="ECO:0000313" key="1">
    <source>
        <dbReference type="EMBL" id="EMD97283.1"/>
    </source>
</evidence>
<dbReference type="Proteomes" id="UP000016936">
    <property type="component" value="Unassembled WGS sequence"/>
</dbReference>
<dbReference type="EMBL" id="KB445569">
    <property type="protein sequence ID" value="EMD97283.1"/>
    <property type="molecule type" value="Genomic_DNA"/>
</dbReference>
<keyword evidence="2" id="KW-1185">Reference proteome</keyword>
<sequence length="233" mass="25596">MGLEGLTAWPEVLLRTVRGNRLQAGRSRTPESYRFQSLAQGKPQLEFAFVIASSDDGVGVRQALGRSPRVAKQAHPNTRRQKPEVSCRVVSCRVVLCRSGTGTMDTTAVDSPSEPPMKQWLAASNWVSCSFKNKDLLRSLVSFRDGGQIVPRAEADPGRSKCKVGKRPATLGRRSGQHFAEHAPLFKRPAPDFVPCANDSTANPRLLVATSIRRALARQRETKETSPHAERQG</sequence>